<keyword evidence="13 15" id="KW-0326">Glycosidase</keyword>
<keyword evidence="12 15" id="KW-0511">Multifunctional enzyme</keyword>
<reference evidence="18 19" key="1">
    <citation type="journal article" date="2013" name="J. Mol. Microbiol. Biotechnol.">
        <title>Analysis of the Complete Genomes of Acholeplasma brassicae , A. palmae and A. laidlawii and Their Comparison to the Obligate Parasites from ' Candidatus Phytoplasma'.</title>
        <authorList>
            <person name="Kube M."/>
            <person name="Siewert C."/>
            <person name="Migdoll A.M."/>
            <person name="Duduk B."/>
            <person name="Holz S."/>
            <person name="Rabus R."/>
            <person name="Seemuller E."/>
            <person name="Mitrovic J."/>
            <person name="Muller I."/>
            <person name="Buttner C."/>
            <person name="Reinhardt R."/>
        </authorList>
    </citation>
    <scope>NUCLEOTIDE SEQUENCE [LARGE SCALE GENOMIC DNA]</scope>
    <source>
        <strain evidence="19">0502</strain>
    </source>
</reference>
<feature type="binding site" evidence="15">
    <location>
        <position position="88"/>
    </location>
    <ligand>
        <name>DNA</name>
        <dbReference type="ChEBI" id="CHEBI:16991"/>
    </ligand>
</feature>
<keyword evidence="7 15" id="KW-0378">Hydrolase</keyword>
<dbReference type="Gene3D" id="3.20.190.10">
    <property type="entry name" value="MutM-like, N-terminal"/>
    <property type="match status" value="1"/>
</dbReference>
<dbReference type="OrthoDB" id="9800855at2"/>
<dbReference type="GO" id="GO:0140078">
    <property type="term" value="F:class I DNA-(apurinic or apyrimidinic site) endonuclease activity"/>
    <property type="evidence" value="ECO:0007669"/>
    <property type="project" value="UniProtKB-EC"/>
</dbReference>
<name>U4KN07_9MOLU</name>
<evidence type="ECO:0000259" key="16">
    <source>
        <dbReference type="PROSITE" id="PS51066"/>
    </source>
</evidence>
<dbReference type="Gene3D" id="1.10.8.50">
    <property type="match status" value="1"/>
</dbReference>
<keyword evidence="9 15" id="KW-0238">DNA-binding</keyword>
<sequence length="267" mass="31181">MPELPEVETVRRTLENFVKNKRIRHVDVFYEKMISNDVQSVLIGKTIEKIDRLGKYLIFNLGSHDLIVHLRMEGRFFLKPYDEPRDKHEHVIFYLDDFTMRYHDTRKFGTFDLRIKEDTYKTPPLSLLAKDPFEIDANLFYERIKRKNQAIKTVLLDQKMILGLGNIYADETLFRSKIHPAKKASTLTKKQTKLIIENAKDILRESIALGGTTIRTYTSSLGVTGRFQHSLGVHQKLNEPCPNCQTLIEKQVINGRSSFYCKTCQKR</sequence>
<proteinExistence type="inferred from homology"/>
<evidence type="ECO:0000256" key="10">
    <source>
        <dbReference type="ARBA" id="ARBA00023204"/>
    </source>
</evidence>
<dbReference type="CDD" id="cd08966">
    <property type="entry name" value="EcFpg-like_N"/>
    <property type="match status" value="1"/>
</dbReference>
<comment type="catalytic activity">
    <reaction evidence="14 15">
        <text>2'-deoxyribonucleotide-(2'-deoxyribose 5'-phosphate)-2'-deoxyribonucleotide-DNA = a 3'-end 2'-deoxyribonucleotide-(2,3-dehydro-2,3-deoxyribose 5'-phosphate)-DNA + a 5'-end 5'-phospho-2'-deoxyribonucleoside-DNA + H(+)</text>
        <dbReference type="Rhea" id="RHEA:66592"/>
        <dbReference type="Rhea" id="RHEA-COMP:13180"/>
        <dbReference type="Rhea" id="RHEA-COMP:16897"/>
        <dbReference type="Rhea" id="RHEA-COMP:17067"/>
        <dbReference type="ChEBI" id="CHEBI:15378"/>
        <dbReference type="ChEBI" id="CHEBI:136412"/>
        <dbReference type="ChEBI" id="CHEBI:157695"/>
        <dbReference type="ChEBI" id="CHEBI:167181"/>
        <dbReference type="EC" id="4.2.99.18"/>
    </reaction>
</comment>
<evidence type="ECO:0000256" key="11">
    <source>
        <dbReference type="ARBA" id="ARBA00023239"/>
    </source>
</evidence>
<feature type="domain" description="Formamidopyrimidine-DNA glycosylase catalytic" evidence="17">
    <location>
        <begin position="2"/>
        <end position="109"/>
    </location>
</feature>
<dbReference type="GO" id="GO:0003684">
    <property type="term" value="F:damaged DNA binding"/>
    <property type="evidence" value="ECO:0007669"/>
    <property type="project" value="InterPro"/>
</dbReference>
<dbReference type="SMART" id="SM01232">
    <property type="entry name" value="H2TH"/>
    <property type="match status" value="1"/>
</dbReference>
<evidence type="ECO:0000256" key="14">
    <source>
        <dbReference type="ARBA" id="ARBA00044632"/>
    </source>
</evidence>
<dbReference type="GO" id="GO:0006284">
    <property type="term" value="P:base-excision repair"/>
    <property type="evidence" value="ECO:0007669"/>
    <property type="project" value="InterPro"/>
</dbReference>
<protein>
    <recommendedName>
        <fullName evidence="15">Formamidopyrimidine-DNA glycosylase</fullName>
        <shortName evidence="15">Fapy-DNA glycosylase</shortName>
        <ecNumber evidence="15">3.2.2.23</ecNumber>
    </recommendedName>
    <alternativeName>
        <fullName evidence="15">DNA-(apurinic or apyrimidinic site) lyase MutM</fullName>
        <shortName evidence="15">AP lyase MutM</shortName>
        <ecNumber evidence="15">4.2.99.18</ecNumber>
    </alternativeName>
</protein>
<feature type="active site" description="Schiff-base intermediate with DNA" evidence="15">
    <location>
        <position position="2"/>
    </location>
</feature>
<dbReference type="KEGG" id="abra:BN85306410"/>
<dbReference type="PROSITE" id="PS51066">
    <property type="entry name" value="ZF_FPG_2"/>
    <property type="match status" value="1"/>
</dbReference>
<dbReference type="InterPro" id="IPR012319">
    <property type="entry name" value="FPG_cat"/>
</dbReference>
<dbReference type="Pfam" id="PF06827">
    <property type="entry name" value="zf-FPG_IleRS"/>
    <property type="match status" value="1"/>
</dbReference>
<dbReference type="EC" id="4.2.99.18" evidence="15"/>
<evidence type="ECO:0000256" key="13">
    <source>
        <dbReference type="ARBA" id="ARBA00023295"/>
    </source>
</evidence>
<dbReference type="Proteomes" id="UP000032737">
    <property type="component" value="Chromosome"/>
</dbReference>
<keyword evidence="19" id="KW-1185">Reference proteome</keyword>
<dbReference type="NCBIfam" id="NF002211">
    <property type="entry name" value="PRK01103.1"/>
    <property type="match status" value="1"/>
</dbReference>
<evidence type="ECO:0000256" key="3">
    <source>
        <dbReference type="ARBA" id="ARBA00011245"/>
    </source>
</evidence>
<comment type="cofactor">
    <cofactor evidence="15">
        <name>Zn(2+)</name>
        <dbReference type="ChEBI" id="CHEBI:29105"/>
    </cofactor>
    <text evidence="15">Binds 1 zinc ion per subunit.</text>
</comment>
<dbReference type="HAMAP" id="MF_00103">
    <property type="entry name" value="Fapy_DNA_glycosyl"/>
    <property type="match status" value="1"/>
</dbReference>
<dbReference type="STRING" id="61635.BN85306410"/>
<feature type="active site" description="Proton donor; for beta-elimination activity" evidence="15">
    <location>
        <position position="55"/>
    </location>
</feature>
<feature type="binding site" evidence="15">
    <location>
        <position position="106"/>
    </location>
    <ligand>
        <name>DNA</name>
        <dbReference type="ChEBI" id="CHEBI:16991"/>
    </ligand>
</feature>
<dbReference type="InterPro" id="IPR015886">
    <property type="entry name" value="H2TH_FPG"/>
</dbReference>
<evidence type="ECO:0000256" key="5">
    <source>
        <dbReference type="ARBA" id="ARBA00022763"/>
    </source>
</evidence>
<keyword evidence="8 15" id="KW-0862">Zinc</keyword>
<dbReference type="EC" id="3.2.2.23" evidence="15"/>
<evidence type="ECO:0000256" key="2">
    <source>
        <dbReference type="ARBA" id="ARBA00009409"/>
    </source>
</evidence>
<keyword evidence="6 15" id="KW-0863">Zinc-finger</keyword>
<evidence type="ECO:0000256" key="15">
    <source>
        <dbReference type="HAMAP-Rule" id="MF_00103"/>
    </source>
</evidence>
<dbReference type="RefSeq" id="WP_030004522.1">
    <property type="nucleotide sequence ID" value="NC_022549.1"/>
</dbReference>
<keyword evidence="5 15" id="KW-0227">DNA damage</keyword>
<gene>
    <name evidence="15 18" type="primary">mutM</name>
    <name evidence="15" type="synonym">fpg</name>
    <name evidence="18" type="ORF">BN85306410</name>
</gene>
<evidence type="ECO:0000259" key="17">
    <source>
        <dbReference type="PROSITE" id="PS51068"/>
    </source>
</evidence>
<feature type="binding site" evidence="15">
    <location>
        <position position="147"/>
    </location>
    <ligand>
        <name>DNA</name>
        <dbReference type="ChEBI" id="CHEBI:16991"/>
    </ligand>
</feature>
<comment type="subunit">
    <text evidence="3 15">Monomer.</text>
</comment>
<evidence type="ECO:0000256" key="4">
    <source>
        <dbReference type="ARBA" id="ARBA00022723"/>
    </source>
</evidence>
<evidence type="ECO:0000313" key="18">
    <source>
        <dbReference type="EMBL" id="CCV65662.1"/>
    </source>
</evidence>
<keyword evidence="4 15" id="KW-0479">Metal-binding</keyword>
<dbReference type="EMBL" id="FO681348">
    <property type="protein sequence ID" value="CCV65662.1"/>
    <property type="molecule type" value="Genomic_DNA"/>
</dbReference>
<dbReference type="SUPFAM" id="SSF46946">
    <property type="entry name" value="S13-like H2TH domain"/>
    <property type="match status" value="1"/>
</dbReference>
<dbReference type="FunFam" id="1.10.8.50:FF:000003">
    <property type="entry name" value="Formamidopyrimidine-DNA glycosylase"/>
    <property type="match status" value="1"/>
</dbReference>
<dbReference type="PANTHER" id="PTHR22993:SF9">
    <property type="entry name" value="FORMAMIDOPYRIMIDINE-DNA GLYCOSYLASE"/>
    <property type="match status" value="1"/>
</dbReference>
<dbReference type="HOGENOM" id="CLU_038423_1_3_14"/>
<dbReference type="Pfam" id="PF01149">
    <property type="entry name" value="Fapy_DNA_glyco"/>
    <property type="match status" value="1"/>
</dbReference>
<evidence type="ECO:0000256" key="8">
    <source>
        <dbReference type="ARBA" id="ARBA00022833"/>
    </source>
</evidence>
<dbReference type="NCBIfam" id="TIGR00577">
    <property type="entry name" value="fpg"/>
    <property type="match status" value="1"/>
</dbReference>
<dbReference type="SMART" id="SM00898">
    <property type="entry name" value="Fapy_DNA_glyco"/>
    <property type="match status" value="1"/>
</dbReference>
<evidence type="ECO:0000256" key="6">
    <source>
        <dbReference type="ARBA" id="ARBA00022771"/>
    </source>
</evidence>
<dbReference type="PANTHER" id="PTHR22993">
    <property type="entry name" value="FORMAMIDOPYRIMIDINE-DNA GLYCOSYLASE"/>
    <property type="match status" value="1"/>
</dbReference>
<dbReference type="GO" id="GO:0003690">
    <property type="term" value="F:double-stranded DNA binding"/>
    <property type="evidence" value="ECO:0007669"/>
    <property type="project" value="UniProtKB-ARBA"/>
</dbReference>
<comment type="similarity">
    <text evidence="2 15">Belongs to the FPG family.</text>
</comment>
<keyword evidence="10 15" id="KW-0234">DNA repair</keyword>
<dbReference type="InterPro" id="IPR000214">
    <property type="entry name" value="Znf_DNA_glyclase/AP_lyase"/>
</dbReference>
<comment type="function">
    <text evidence="15">Involved in base excision repair of DNA damaged by oxidation or by mutagenic agents. Acts as DNA glycosylase that recognizes and removes damaged bases. Has a preference for oxidized purines, such as 7,8-dihydro-8-oxoguanine (8-oxoG). Has AP (apurinic/apyrimidinic) lyase activity and introduces nicks in the DNA strand. Cleaves the DNA backbone by beta-delta elimination to generate a single-strand break at the site of the removed base with both 3'- and 5'-phosphates.</text>
</comment>
<comment type="catalytic activity">
    <reaction evidence="1 15">
        <text>Hydrolysis of DNA containing ring-opened 7-methylguanine residues, releasing 2,6-diamino-4-hydroxy-5-(N-methyl)formamidopyrimidine.</text>
        <dbReference type="EC" id="3.2.2.23"/>
    </reaction>
</comment>
<accession>U4KN07</accession>
<evidence type="ECO:0000256" key="12">
    <source>
        <dbReference type="ARBA" id="ARBA00023268"/>
    </source>
</evidence>
<feature type="domain" description="FPG-type" evidence="16">
    <location>
        <begin position="232"/>
        <end position="266"/>
    </location>
</feature>
<dbReference type="InterPro" id="IPR035937">
    <property type="entry name" value="FPG_N"/>
</dbReference>
<dbReference type="InterPro" id="IPR010663">
    <property type="entry name" value="Znf_FPG/IleRS"/>
</dbReference>
<dbReference type="GO" id="GO:0034039">
    <property type="term" value="F:8-oxo-7,8-dihydroguanine DNA N-glycosylase activity"/>
    <property type="evidence" value="ECO:0007669"/>
    <property type="project" value="TreeGrafter"/>
</dbReference>
<feature type="active site" description="Proton donor; for delta-elimination activity" evidence="15">
    <location>
        <position position="256"/>
    </location>
</feature>
<evidence type="ECO:0000256" key="7">
    <source>
        <dbReference type="ARBA" id="ARBA00022801"/>
    </source>
</evidence>
<evidence type="ECO:0000256" key="9">
    <source>
        <dbReference type="ARBA" id="ARBA00023125"/>
    </source>
</evidence>
<organism evidence="18 19">
    <name type="scientific">Acholeplasma brassicae</name>
    <dbReference type="NCBI Taxonomy" id="61635"/>
    <lineage>
        <taxon>Bacteria</taxon>
        <taxon>Bacillati</taxon>
        <taxon>Mycoplasmatota</taxon>
        <taxon>Mollicutes</taxon>
        <taxon>Acholeplasmatales</taxon>
        <taxon>Acholeplasmataceae</taxon>
        <taxon>Acholeplasma</taxon>
    </lineage>
</organism>
<dbReference type="GO" id="GO:0008270">
    <property type="term" value="F:zinc ion binding"/>
    <property type="evidence" value="ECO:0007669"/>
    <property type="project" value="UniProtKB-UniRule"/>
</dbReference>
<dbReference type="InterPro" id="IPR020629">
    <property type="entry name" value="FPG_Glyclase"/>
</dbReference>
<evidence type="ECO:0000313" key="19">
    <source>
        <dbReference type="Proteomes" id="UP000032737"/>
    </source>
</evidence>
<feature type="active site" description="Proton donor" evidence="15">
    <location>
        <position position="3"/>
    </location>
</feature>
<dbReference type="InterPro" id="IPR010979">
    <property type="entry name" value="Ribosomal_uS13-like_H2TH"/>
</dbReference>
<dbReference type="AlphaFoldDB" id="U4KN07"/>
<dbReference type="SUPFAM" id="SSF81624">
    <property type="entry name" value="N-terminal domain of MutM-like DNA repair proteins"/>
    <property type="match status" value="1"/>
</dbReference>
<evidence type="ECO:0000256" key="1">
    <source>
        <dbReference type="ARBA" id="ARBA00001668"/>
    </source>
</evidence>
<keyword evidence="11 15" id="KW-0456">Lyase</keyword>
<dbReference type="PROSITE" id="PS51068">
    <property type="entry name" value="FPG_CAT"/>
    <property type="match status" value="1"/>
</dbReference>
<dbReference type="Pfam" id="PF06831">
    <property type="entry name" value="H2TH"/>
    <property type="match status" value="1"/>
</dbReference>
<dbReference type="SUPFAM" id="SSF57716">
    <property type="entry name" value="Glucocorticoid receptor-like (DNA-binding domain)"/>
    <property type="match status" value="1"/>
</dbReference>